<dbReference type="InterPro" id="IPR050640">
    <property type="entry name" value="Bact_2-comp_sensor_kinase"/>
</dbReference>
<keyword evidence="2" id="KW-0472">Membrane</keyword>
<dbReference type="RefSeq" id="WP_188950734.1">
    <property type="nucleotide sequence ID" value="NZ_BMIB01000001.1"/>
</dbReference>
<keyword evidence="5" id="KW-1185">Reference proteome</keyword>
<keyword evidence="2" id="KW-1133">Transmembrane helix</keyword>
<dbReference type="PANTHER" id="PTHR34220:SF7">
    <property type="entry name" value="SENSOR HISTIDINE KINASE YPDA"/>
    <property type="match status" value="1"/>
</dbReference>
<accession>A0A917MRX2</accession>
<dbReference type="AlphaFoldDB" id="A0A917MRX2"/>
<organism evidence="4 5">
    <name type="scientific">Filimonas zeae</name>
    <dbReference type="NCBI Taxonomy" id="1737353"/>
    <lineage>
        <taxon>Bacteria</taxon>
        <taxon>Pseudomonadati</taxon>
        <taxon>Bacteroidota</taxon>
        <taxon>Chitinophagia</taxon>
        <taxon>Chitinophagales</taxon>
        <taxon>Chitinophagaceae</taxon>
        <taxon>Filimonas</taxon>
    </lineage>
</organism>
<evidence type="ECO:0000256" key="1">
    <source>
        <dbReference type="SAM" id="Coils"/>
    </source>
</evidence>
<dbReference type="PANTHER" id="PTHR34220">
    <property type="entry name" value="SENSOR HISTIDINE KINASE YPDA"/>
    <property type="match status" value="1"/>
</dbReference>
<proteinExistence type="predicted"/>
<feature type="coiled-coil region" evidence="1">
    <location>
        <begin position="141"/>
        <end position="168"/>
    </location>
</feature>
<feature type="transmembrane region" description="Helical" evidence="2">
    <location>
        <begin position="114"/>
        <end position="137"/>
    </location>
</feature>
<dbReference type="SUPFAM" id="SSF55874">
    <property type="entry name" value="ATPase domain of HSP90 chaperone/DNA topoisomerase II/histidine kinase"/>
    <property type="match status" value="1"/>
</dbReference>
<reference evidence="4" key="1">
    <citation type="journal article" date="2014" name="Int. J. Syst. Evol. Microbiol.">
        <title>Complete genome sequence of Corynebacterium casei LMG S-19264T (=DSM 44701T), isolated from a smear-ripened cheese.</title>
        <authorList>
            <consortium name="US DOE Joint Genome Institute (JGI-PGF)"/>
            <person name="Walter F."/>
            <person name="Albersmeier A."/>
            <person name="Kalinowski J."/>
            <person name="Ruckert C."/>
        </authorList>
    </citation>
    <scope>NUCLEOTIDE SEQUENCE</scope>
    <source>
        <strain evidence="4">CGMCC 1.15290</strain>
    </source>
</reference>
<feature type="transmembrane region" description="Helical" evidence="2">
    <location>
        <begin position="12"/>
        <end position="29"/>
    </location>
</feature>
<gene>
    <name evidence="4" type="ORF">GCM10011379_08560</name>
</gene>
<evidence type="ECO:0000256" key="2">
    <source>
        <dbReference type="SAM" id="Phobius"/>
    </source>
</evidence>
<dbReference type="InterPro" id="IPR010559">
    <property type="entry name" value="Sig_transdc_His_kin_internal"/>
</dbReference>
<protein>
    <recommendedName>
        <fullName evidence="3">Signal transduction histidine kinase internal region domain-containing protein</fullName>
    </recommendedName>
</protein>
<dbReference type="Proteomes" id="UP000627292">
    <property type="component" value="Unassembled WGS sequence"/>
</dbReference>
<comment type="caution">
    <text evidence="4">The sequence shown here is derived from an EMBL/GenBank/DDBJ whole genome shotgun (WGS) entry which is preliminary data.</text>
</comment>
<feature type="transmembrane region" description="Helical" evidence="2">
    <location>
        <begin position="80"/>
        <end position="99"/>
    </location>
</feature>
<dbReference type="InterPro" id="IPR036890">
    <property type="entry name" value="HATPase_C_sf"/>
</dbReference>
<reference evidence="4" key="2">
    <citation type="submission" date="2020-09" db="EMBL/GenBank/DDBJ databases">
        <authorList>
            <person name="Sun Q."/>
            <person name="Zhou Y."/>
        </authorList>
    </citation>
    <scope>NUCLEOTIDE SEQUENCE</scope>
    <source>
        <strain evidence="4">CGMCC 1.15290</strain>
    </source>
</reference>
<sequence>MKLNLENKWLRILLHLVAWVLIFSLPYLLRHSYDNLRPGKHPPPPFNSFFLLVNLIWMGLFYLNTEVLVPLLIHKRKTAIYIFSQLGALFVIMLMHWFLFTHLMPNDKNEPRQFSILAFLDFNIVLFILDTAASLAYRTIADKFKEENLEKERQKENMKTELSFLRSQISPHFMFNVLNNIVALVRLKSEKLEPTIFKLSALMRYMLYQSDEKKVPLKREVEYLQSYIDLQQLRFGDKVTVNVEIDVPDGQLEIEPMLLIPFVENAFKHGTTYIANPQIDIELTVRNRQLYFLSSNKYSNNQDETKDETSGIGLANVKRRLKLLYGNDHEMMILEKDGWFSVSLQLKLHDVTMYSH</sequence>
<keyword evidence="1" id="KW-0175">Coiled coil</keyword>
<evidence type="ECO:0000313" key="4">
    <source>
        <dbReference type="EMBL" id="GGH60565.1"/>
    </source>
</evidence>
<dbReference type="GO" id="GO:0000155">
    <property type="term" value="F:phosphorelay sensor kinase activity"/>
    <property type="evidence" value="ECO:0007669"/>
    <property type="project" value="InterPro"/>
</dbReference>
<evidence type="ECO:0000259" key="3">
    <source>
        <dbReference type="Pfam" id="PF06580"/>
    </source>
</evidence>
<dbReference type="EMBL" id="BMIB01000001">
    <property type="protein sequence ID" value="GGH60565.1"/>
    <property type="molecule type" value="Genomic_DNA"/>
</dbReference>
<feature type="domain" description="Signal transduction histidine kinase internal region" evidence="3">
    <location>
        <begin position="161"/>
        <end position="238"/>
    </location>
</feature>
<dbReference type="Pfam" id="PF06580">
    <property type="entry name" value="His_kinase"/>
    <property type="match status" value="1"/>
</dbReference>
<dbReference type="Gene3D" id="3.30.565.10">
    <property type="entry name" value="Histidine kinase-like ATPase, C-terminal domain"/>
    <property type="match status" value="1"/>
</dbReference>
<name>A0A917MRX2_9BACT</name>
<keyword evidence="2" id="KW-0812">Transmembrane</keyword>
<evidence type="ECO:0000313" key="5">
    <source>
        <dbReference type="Proteomes" id="UP000627292"/>
    </source>
</evidence>
<feature type="transmembrane region" description="Helical" evidence="2">
    <location>
        <begin position="49"/>
        <end position="73"/>
    </location>
</feature>
<dbReference type="GO" id="GO:0016020">
    <property type="term" value="C:membrane"/>
    <property type="evidence" value="ECO:0007669"/>
    <property type="project" value="InterPro"/>
</dbReference>